<keyword evidence="2 4" id="KW-1133">Transmembrane helix</keyword>
<feature type="transmembrane region" description="Helical" evidence="4">
    <location>
        <begin position="66"/>
        <end position="87"/>
    </location>
</feature>
<dbReference type="Proteomes" id="UP000189462">
    <property type="component" value="Unassembled WGS sequence"/>
</dbReference>
<evidence type="ECO:0000313" key="7">
    <source>
        <dbReference type="Proteomes" id="UP000189462"/>
    </source>
</evidence>
<keyword evidence="3 4" id="KW-0472">Membrane</keyword>
<evidence type="ECO:0000259" key="5">
    <source>
        <dbReference type="PROSITE" id="PS50850"/>
    </source>
</evidence>
<feature type="transmembrane region" description="Helical" evidence="4">
    <location>
        <begin position="204"/>
        <end position="230"/>
    </location>
</feature>
<reference evidence="6 7" key="1">
    <citation type="submission" date="2017-02" db="EMBL/GenBank/DDBJ databases">
        <title>Genomic diversity within the haloalkaliphilic genus Thioalkalivibrio.</title>
        <authorList>
            <person name="Ahn A.-C."/>
            <person name="Meier-Kolthoff J."/>
            <person name="Overmars L."/>
            <person name="Richter M."/>
            <person name="Woyke T."/>
            <person name="Sorokin D.Y."/>
            <person name="Muyzer G."/>
        </authorList>
    </citation>
    <scope>NUCLEOTIDE SEQUENCE [LARGE SCALE GENOMIC DNA]</scope>
    <source>
        <strain evidence="6 7">ALJD</strain>
    </source>
</reference>
<dbReference type="STRING" id="108003.B1C78_13250"/>
<proteinExistence type="predicted"/>
<dbReference type="EMBL" id="MVBK01000082">
    <property type="protein sequence ID" value="OOG22944.1"/>
    <property type="molecule type" value="Genomic_DNA"/>
</dbReference>
<evidence type="ECO:0000256" key="2">
    <source>
        <dbReference type="ARBA" id="ARBA00022989"/>
    </source>
</evidence>
<dbReference type="InterPro" id="IPR011701">
    <property type="entry name" value="MFS"/>
</dbReference>
<evidence type="ECO:0000256" key="4">
    <source>
        <dbReference type="SAM" id="Phobius"/>
    </source>
</evidence>
<dbReference type="PANTHER" id="PTHR23526:SF1">
    <property type="entry name" value="MAJOR FACILITATOR SUPERFAMILY MFS_1"/>
    <property type="match status" value="1"/>
</dbReference>
<evidence type="ECO:0000313" key="6">
    <source>
        <dbReference type="EMBL" id="OOG22944.1"/>
    </source>
</evidence>
<comment type="caution">
    <text evidence="6">The sequence shown here is derived from an EMBL/GenBank/DDBJ whole genome shotgun (WGS) entry which is preliminary data.</text>
</comment>
<dbReference type="RefSeq" id="WP_077279636.1">
    <property type="nucleotide sequence ID" value="NZ_MVBK01000082.1"/>
</dbReference>
<feature type="transmembrane region" description="Helical" evidence="4">
    <location>
        <begin position="177"/>
        <end position="198"/>
    </location>
</feature>
<keyword evidence="7" id="KW-1185">Reference proteome</keyword>
<dbReference type="PROSITE" id="PS50850">
    <property type="entry name" value="MFS"/>
    <property type="match status" value="1"/>
</dbReference>
<dbReference type="InterPro" id="IPR036259">
    <property type="entry name" value="MFS_trans_sf"/>
</dbReference>
<feature type="transmembrane region" description="Helical" evidence="4">
    <location>
        <begin position="323"/>
        <end position="345"/>
    </location>
</feature>
<dbReference type="GO" id="GO:0022857">
    <property type="term" value="F:transmembrane transporter activity"/>
    <property type="evidence" value="ECO:0007669"/>
    <property type="project" value="InterPro"/>
</dbReference>
<feature type="transmembrane region" description="Helical" evidence="4">
    <location>
        <begin position="264"/>
        <end position="283"/>
    </location>
</feature>
<accession>A0A1V3ND84</accession>
<dbReference type="Gene3D" id="1.20.1250.20">
    <property type="entry name" value="MFS general substrate transporter like domains"/>
    <property type="match status" value="1"/>
</dbReference>
<evidence type="ECO:0000256" key="1">
    <source>
        <dbReference type="ARBA" id="ARBA00022692"/>
    </source>
</evidence>
<feature type="transmembrane region" description="Helical" evidence="4">
    <location>
        <begin position="111"/>
        <end position="132"/>
    </location>
</feature>
<name>A0A1V3ND84_9GAMM</name>
<dbReference type="Pfam" id="PF07690">
    <property type="entry name" value="MFS_1"/>
    <property type="match status" value="1"/>
</dbReference>
<keyword evidence="1 4" id="KW-0812">Transmembrane</keyword>
<gene>
    <name evidence="6" type="ORF">B1C78_13250</name>
</gene>
<dbReference type="InterPro" id="IPR052528">
    <property type="entry name" value="Sugar_transport-like"/>
</dbReference>
<feature type="domain" description="Major facilitator superfamily (MFS) profile" evidence="5">
    <location>
        <begin position="212"/>
        <end position="443"/>
    </location>
</feature>
<dbReference type="AlphaFoldDB" id="A0A1V3ND84"/>
<dbReference type="OrthoDB" id="1117124at2"/>
<dbReference type="InterPro" id="IPR020846">
    <property type="entry name" value="MFS_dom"/>
</dbReference>
<evidence type="ECO:0000256" key="3">
    <source>
        <dbReference type="ARBA" id="ARBA00023136"/>
    </source>
</evidence>
<feature type="transmembrane region" description="Helical" evidence="4">
    <location>
        <begin position="295"/>
        <end position="316"/>
    </location>
</feature>
<feature type="transmembrane region" description="Helical" evidence="4">
    <location>
        <begin position="417"/>
        <end position="438"/>
    </location>
</feature>
<dbReference type="PANTHER" id="PTHR23526">
    <property type="entry name" value="INTEGRAL MEMBRANE TRANSPORT PROTEIN-RELATED"/>
    <property type="match status" value="1"/>
</dbReference>
<feature type="transmembrane region" description="Helical" evidence="4">
    <location>
        <begin position="351"/>
        <end position="370"/>
    </location>
</feature>
<sequence>MAEPDTASLPRPAAVLYDLIAGDEDARVCKDIPDDACREMPRNFFLHIASNTASKIGDELASAKLVLAWLMSALGAPAFLAGFLVPVRESGSLLPQLFVAAHIRRAAIRKWFWVGGSIGQGMAVFGMALVALTLTGAAAGWALLGLLAFFALSRGVSSVASKDVLGKTIAKTRRGTVMGYAAAIAGFATLGVGGWVALQAEQAASVGFFALLLLAAGLLWFLAAAIFAAVKEVPGSTEGGGNAVNEAIRSLGLMKTDPLFRHFVITRALLMSTALAMPFYVMLAQRQTDGNLGSLGLMIIATGLAGGLSAPVWGRLSDRSSRLVLVASGIVAGVLGLAAFGLSALEADWARSPYLFALLFLIIGIAHSGVRLGRKTYLVDMATQQTRASYVAVSNTVVGALLLAGGLFGLVADVAGVAATIALLGLMALAGAASAWRLEEVQQ</sequence>
<dbReference type="SUPFAM" id="SSF103473">
    <property type="entry name" value="MFS general substrate transporter"/>
    <property type="match status" value="1"/>
</dbReference>
<feature type="transmembrane region" description="Helical" evidence="4">
    <location>
        <begin position="138"/>
        <end position="156"/>
    </location>
</feature>
<organism evidence="6 7">
    <name type="scientific">Thioalkalivibrio denitrificans</name>
    <dbReference type="NCBI Taxonomy" id="108003"/>
    <lineage>
        <taxon>Bacteria</taxon>
        <taxon>Pseudomonadati</taxon>
        <taxon>Pseudomonadota</taxon>
        <taxon>Gammaproteobacteria</taxon>
        <taxon>Chromatiales</taxon>
        <taxon>Ectothiorhodospiraceae</taxon>
        <taxon>Thioalkalivibrio</taxon>
    </lineage>
</organism>
<feature type="transmembrane region" description="Helical" evidence="4">
    <location>
        <begin position="390"/>
        <end position="411"/>
    </location>
</feature>
<protein>
    <submittedName>
        <fullName evidence="6">MFS transporter</fullName>
    </submittedName>
</protein>